<dbReference type="InterPro" id="IPR025476">
    <property type="entry name" value="Helitron_helicase-like"/>
</dbReference>
<feature type="region of interest" description="Disordered" evidence="2">
    <location>
        <begin position="1520"/>
        <end position="1540"/>
    </location>
</feature>
<gene>
    <name evidence="6" type="ORF">FANTH_11626</name>
</gene>
<feature type="compositionally biased region" description="Basic and acidic residues" evidence="2">
    <location>
        <begin position="225"/>
        <end position="243"/>
    </location>
</feature>
<feature type="compositionally biased region" description="Polar residues" evidence="2">
    <location>
        <begin position="157"/>
        <end position="167"/>
    </location>
</feature>
<comment type="caution">
    <text evidence="6">The sequence shown here is derived from an EMBL/GenBank/DDBJ whole genome shotgun (WGS) entry which is preliminary data.</text>
</comment>
<feature type="compositionally biased region" description="Gly residues" evidence="2">
    <location>
        <begin position="1530"/>
        <end position="1540"/>
    </location>
</feature>
<keyword evidence="1" id="KW-0067">ATP-binding</keyword>
<keyword evidence="1" id="KW-0234">DNA repair</keyword>
<feature type="region of interest" description="Disordered" evidence="2">
    <location>
        <begin position="70"/>
        <end position="271"/>
    </location>
</feature>
<comment type="catalytic activity">
    <reaction evidence="1">
        <text>ATP + H2O = ADP + phosphate + H(+)</text>
        <dbReference type="Rhea" id="RHEA:13065"/>
        <dbReference type="ChEBI" id="CHEBI:15377"/>
        <dbReference type="ChEBI" id="CHEBI:15378"/>
        <dbReference type="ChEBI" id="CHEBI:30616"/>
        <dbReference type="ChEBI" id="CHEBI:43474"/>
        <dbReference type="ChEBI" id="CHEBI:456216"/>
        <dbReference type="EC" id="5.6.2.3"/>
    </reaction>
</comment>
<dbReference type="GO" id="GO:0006310">
    <property type="term" value="P:DNA recombination"/>
    <property type="evidence" value="ECO:0007669"/>
    <property type="project" value="UniProtKB-KW"/>
</dbReference>
<proteinExistence type="inferred from homology"/>
<evidence type="ECO:0000259" key="4">
    <source>
        <dbReference type="Pfam" id="PF14214"/>
    </source>
</evidence>
<feature type="compositionally biased region" description="Basic and acidic residues" evidence="2">
    <location>
        <begin position="21"/>
        <end position="34"/>
    </location>
</feature>
<feature type="region of interest" description="Disordered" evidence="2">
    <location>
        <begin position="292"/>
        <end position="336"/>
    </location>
</feature>
<dbReference type="GO" id="GO:0005524">
    <property type="term" value="F:ATP binding"/>
    <property type="evidence" value="ECO:0007669"/>
    <property type="project" value="UniProtKB-KW"/>
</dbReference>
<keyword evidence="7" id="KW-1185">Reference proteome</keyword>
<feature type="compositionally biased region" description="Basic and acidic residues" evidence="2">
    <location>
        <begin position="168"/>
        <end position="179"/>
    </location>
</feature>
<feature type="compositionally biased region" description="Basic and acidic residues" evidence="2">
    <location>
        <begin position="127"/>
        <end position="138"/>
    </location>
</feature>
<keyword evidence="1" id="KW-0233">DNA recombination</keyword>
<dbReference type="GO" id="GO:0016787">
    <property type="term" value="F:hydrolase activity"/>
    <property type="evidence" value="ECO:0007669"/>
    <property type="project" value="UniProtKB-KW"/>
</dbReference>
<organism evidence="6 7">
    <name type="scientific">Fusarium anthophilum</name>
    <dbReference type="NCBI Taxonomy" id="48485"/>
    <lineage>
        <taxon>Eukaryota</taxon>
        <taxon>Fungi</taxon>
        <taxon>Dikarya</taxon>
        <taxon>Ascomycota</taxon>
        <taxon>Pezizomycotina</taxon>
        <taxon>Sordariomycetes</taxon>
        <taxon>Hypocreomycetidae</taxon>
        <taxon>Hypocreales</taxon>
        <taxon>Nectriaceae</taxon>
        <taxon>Fusarium</taxon>
        <taxon>Fusarium fujikuroi species complex</taxon>
    </lineage>
</organism>
<dbReference type="Pfam" id="PF05970">
    <property type="entry name" value="PIF1"/>
    <property type="match status" value="1"/>
</dbReference>
<name>A0A8H4YWS0_9HYPO</name>
<comment type="similarity">
    <text evidence="1">Belongs to the helicase family.</text>
</comment>
<feature type="domain" description="Helitron helicase-like" evidence="4">
    <location>
        <begin position="837"/>
        <end position="1054"/>
    </location>
</feature>
<feature type="domain" description="DUF6570" evidence="5">
    <location>
        <begin position="456"/>
        <end position="596"/>
    </location>
</feature>
<comment type="cofactor">
    <cofactor evidence="1">
        <name>Mg(2+)</name>
        <dbReference type="ChEBI" id="CHEBI:18420"/>
    </cofactor>
</comment>
<dbReference type="SUPFAM" id="SSF52540">
    <property type="entry name" value="P-loop containing nucleoside triphosphate hydrolases"/>
    <property type="match status" value="2"/>
</dbReference>
<dbReference type="InterPro" id="IPR027417">
    <property type="entry name" value="P-loop_NTPase"/>
</dbReference>
<reference evidence="6 7" key="1">
    <citation type="journal article" date="2020" name="BMC Genomics">
        <title>Correction to: Identification and distribution of gene clusters required for synthesis of sphingolipid metabolism inhibitors in diverse species of the filamentous fungus Fusarium.</title>
        <authorList>
            <person name="Kim H.S."/>
            <person name="Lohmar J.M."/>
            <person name="Busman M."/>
            <person name="Brown D.W."/>
            <person name="Naumann T.A."/>
            <person name="Divon H.H."/>
            <person name="Lysoe E."/>
            <person name="Uhlig S."/>
            <person name="Proctor R.H."/>
        </authorList>
    </citation>
    <scope>NUCLEOTIDE SEQUENCE [LARGE SCALE GENOMIC DNA]</scope>
    <source>
        <strain evidence="6 7">NRRL 25214</strain>
    </source>
</reference>
<dbReference type="GO" id="GO:0000723">
    <property type="term" value="P:telomere maintenance"/>
    <property type="evidence" value="ECO:0007669"/>
    <property type="project" value="InterPro"/>
</dbReference>
<feature type="compositionally biased region" description="Basic residues" evidence="2">
    <location>
        <begin position="113"/>
        <end position="122"/>
    </location>
</feature>
<protein>
    <recommendedName>
        <fullName evidence="1">ATP-dependent DNA helicase</fullName>
        <ecNumber evidence="1">5.6.2.3</ecNumber>
    </recommendedName>
</protein>
<keyword evidence="1" id="KW-0547">Nucleotide-binding</keyword>
<dbReference type="InterPro" id="IPR051055">
    <property type="entry name" value="PIF1_helicase"/>
</dbReference>
<dbReference type="Pfam" id="PF14214">
    <property type="entry name" value="Helitron_like_N"/>
    <property type="match status" value="1"/>
</dbReference>
<dbReference type="InterPro" id="IPR046700">
    <property type="entry name" value="DUF6570"/>
</dbReference>
<feature type="domain" description="DNA helicase Pif1-like DEAD-box helicase" evidence="3">
    <location>
        <begin position="1756"/>
        <end position="1902"/>
    </location>
</feature>
<evidence type="ECO:0000313" key="6">
    <source>
        <dbReference type="EMBL" id="KAF5235676.1"/>
    </source>
</evidence>
<feature type="region of interest" description="Disordered" evidence="2">
    <location>
        <begin position="1"/>
        <end position="55"/>
    </location>
</feature>
<feature type="region of interest" description="Disordered" evidence="2">
    <location>
        <begin position="1245"/>
        <end position="1268"/>
    </location>
</feature>
<feature type="region of interest" description="Disordered" evidence="2">
    <location>
        <begin position="655"/>
        <end position="688"/>
    </location>
</feature>
<keyword evidence="1" id="KW-0227">DNA damage</keyword>
<dbReference type="EMBL" id="JABEVY010000344">
    <property type="protein sequence ID" value="KAF5235676.1"/>
    <property type="molecule type" value="Genomic_DNA"/>
</dbReference>
<dbReference type="Gene3D" id="3.40.50.300">
    <property type="entry name" value="P-loop containing nucleotide triphosphate hydrolases"/>
    <property type="match status" value="1"/>
</dbReference>
<keyword evidence="1" id="KW-0347">Helicase</keyword>
<evidence type="ECO:0000313" key="7">
    <source>
        <dbReference type="Proteomes" id="UP000573603"/>
    </source>
</evidence>
<dbReference type="GO" id="GO:0006281">
    <property type="term" value="P:DNA repair"/>
    <property type="evidence" value="ECO:0007669"/>
    <property type="project" value="UniProtKB-KW"/>
</dbReference>
<evidence type="ECO:0000259" key="5">
    <source>
        <dbReference type="Pfam" id="PF20209"/>
    </source>
</evidence>
<keyword evidence="1" id="KW-0378">Hydrolase</keyword>
<dbReference type="InterPro" id="IPR010285">
    <property type="entry name" value="DNA_helicase_pif1-like_DEAD"/>
</dbReference>
<accession>A0A8H4YWS0</accession>
<feature type="compositionally biased region" description="Basic residues" evidence="2">
    <location>
        <begin position="253"/>
        <end position="262"/>
    </location>
</feature>
<dbReference type="PANTHER" id="PTHR47642">
    <property type="entry name" value="ATP-DEPENDENT DNA HELICASE"/>
    <property type="match status" value="1"/>
</dbReference>
<dbReference type="GO" id="GO:0043139">
    <property type="term" value="F:5'-3' DNA helicase activity"/>
    <property type="evidence" value="ECO:0007669"/>
    <property type="project" value="UniProtKB-EC"/>
</dbReference>
<feature type="compositionally biased region" description="Basic and acidic residues" evidence="2">
    <location>
        <begin position="655"/>
        <end position="671"/>
    </location>
</feature>
<evidence type="ECO:0000256" key="1">
    <source>
        <dbReference type="RuleBase" id="RU363044"/>
    </source>
</evidence>
<evidence type="ECO:0000259" key="3">
    <source>
        <dbReference type="Pfam" id="PF05970"/>
    </source>
</evidence>
<dbReference type="Pfam" id="PF20209">
    <property type="entry name" value="DUF6570"/>
    <property type="match status" value="1"/>
</dbReference>
<feature type="compositionally biased region" description="Gly residues" evidence="2">
    <location>
        <begin position="678"/>
        <end position="688"/>
    </location>
</feature>
<evidence type="ECO:0000256" key="2">
    <source>
        <dbReference type="SAM" id="MobiDB-lite"/>
    </source>
</evidence>
<dbReference type="EC" id="5.6.2.3" evidence="1"/>
<feature type="compositionally biased region" description="Polar residues" evidence="2">
    <location>
        <begin position="7"/>
        <end position="19"/>
    </location>
</feature>
<sequence length="2265" mass="250772">MTEHNTDTGGRSFSPTWTHGSDVDDSTHNVDQENRLQPNDIVEKDERRRGPAHGVLPWPCLAAAYQAPPHRPVLPREPQGIGNNGEGGIAGLINDQEEPSRRHTRPAIPGLVRHTRNRRGRSAVRANEGRAPLRDLQPRESTGFPETGEQAYPSPRPTQQSLESEASSETREVREEEKHQKRRRGRPVTRTQAAIPGAVAPRAIRPREATRGQEQASVEQPLRSGSDREDSNLGREHPQHRATDVPPAPFGSKRGKRVRPPTRAREAQEQQTLRQIIPAAQEAPAVAVAVTEPGLGPDISSTLSAPRRKRKTNTAGREGPPAKRARSGARKERTEQEWEEDVASVLRCLDEEFAEKERLSLDKEWCTPVPQERKLSTVQAFYSAFHDTETLPIWTCAVCYRKCGKSELEDVSWDQWESSSVEKRDGSPLTCRKCFPIGGRILACPECVSCLMRDCLSAAARLHVGLGCEHMFPEELKGLTPVEEKLISLNSCYGFITKYNIVDGQRQGAAYPKHVKGHITVFPNNVQELVTRVLPHPLVQVMDEIHVSWHGAQKPYPSDLSRLLSVRRRVVERALAWLRINNPHYGDIEIDVAELDSWGAPPHDVPPQILEHIERNEPSAWEKVRTAQIVPSAERGIDDDDAVDIDDIMAMLRHEQQGGADRPEEASRDDEALFNNGGPEGMGEGRPGAGLKNPEAVVHEVSSSGMFALDAQPDVTDADRLQFAWEAVGEDAENEAGRAAGGRGRAGGSAGSAFVRQGLSLEPYISVSRGDDFADSKDPLFFAKTFPTLFPFGTGGPRLVEESIAIAGGEEDTGIDEGAGASARSLVASRNMSLATWAEAVLRRHGGRFATHHIFAFLIFNLGVRSRNRRVSMLSVLRKDFPSVERIVHSLSRERLGLAQQELELSGQTADEGIKELLKSLSLYGFRQPMSREHRLSLRRKIKSLIIRYGIPAIWFTLSPNDITNPVKLRLAAYRSRDPEEDESFLRSLDMAYKRARLAISDPVSSAIFFHREISLFFEHYVKVGEESVFGRISQYFGAVETNERGALHVHGLLWLQGNMRLNSVLTDVCGEEGASYRSSIIEYVDSIFSEDLDQEAFCAVRAERSITSDISPLLQNSPQFAASFDEEANFCAGATQIHTHSPTCVKYSLGRRGGKQDLCRFKAPWKLVEKTAFNPDGVLQIRRSHSMVNRWNKAIAVGLRHNHDISFIATQCKTMAPVYYLTNYATKVEDPVWKRMAAASEALDTLDGQQRQDHGADQGDAADGGEGRQNKARHFLMKVANRVFTERPLSQVEVVAHLLGYQTEFSGNVAWTFANVSVLYWRIFRRWSYLRHASGEEVADGEPMNDAVLVEQTGQRVSYFEAYPHRGAVLHGLCLYDYMSLVMLKRRGNGRNSAAAATTTVAWGEIPFQDGAPSSGQWVQRLRRPGKHAVVCLDGFLSMDFSQDDGDGPCHRRAAVQHLALFVPWECFISELSGDINDIWMRKKGKLSRRLLFVLDNVQLLRRSAEDAKRDARQWAASSANDELAAGETGLGDDGGGVGVSERDDEAKAAYRCDNIGDVTRLADIMRSAGGAGQITAGSEELSAMIHQLCRFQYTALGSTAELRAMIASERGARTVTVPLPGGPSIEAEVPSQRLLRSIKSQQVSASREAVKMMQGMQGLSEGNATVNSVLSRFGGHDIQPTAADPEGSSPDAGPTVGICFGSSTSFLVAGRQLAEHSTLNRKQSIAFLLVCRQLDLVHRSEGANSEPIPQLCQFVGGEGGTGKSRVIEALVELFASKGISNRLLVTATSGTAAARINGITIHSACNFSKDASRMAVGRDAVSDGIGSCTPADRYVDGPSRTDWRERDLLIIDEVSMLGARTLWMVNEQLCRLRGSSKDFGGIPIVLFCGDFHQFRPVQERSILLPSTAISWFEQDSFKVEQRRQHDKAHALWRRFTTVVMLDEQVRAAGDPELRGLLTRIRLGIQDQSDVDLLNGRCYQEGRRIPWESGITVVTPLNRNRWNLNMEATLAFQRQHQATLRIFISDHKWKDGQPTEEEALMILNHGDDSAIPVPAVFMFVPGMPVVVNHNTHQGLKLVNGASYTALEVIVDKTFPGYRVSANTILHFGPPAGILLTAETTRDFHFVRMPPGTILLTPMSIKIECQRKRPWQRHDVTRKGLPCTPAFACTDYKVQGRTLRRVALELRGTRTTNIDGKMVPSQCDPYSLYVQLSRCPSLDGIMLVSKARERDLVGNKIPADMAAAEARLELLSRVTVEKAQSWLDG</sequence>
<dbReference type="Proteomes" id="UP000573603">
    <property type="component" value="Unassembled WGS sequence"/>
</dbReference>